<feature type="compositionally biased region" description="Polar residues" evidence="1">
    <location>
        <begin position="31"/>
        <end position="42"/>
    </location>
</feature>
<dbReference type="EMBL" id="GBRH01230872">
    <property type="protein sequence ID" value="JAD67023.1"/>
    <property type="molecule type" value="Transcribed_RNA"/>
</dbReference>
<name>A0A0A9BXT1_ARUDO</name>
<feature type="compositionally biased region" description="Low complexity" evidence="1">
    <location>
        <begin position="406"/>
        <end position="421"/>
    </location>
</feature>
<evidence type="ECO:0000256" key="1">
    <source>
        <dbReference type="SAM" id="MobiDB-lite"/>
    </source>
</evidence>
<sequence length="575" mass="62732">MFRPLLSSVPSTTFGVGKGNDMRRPMLPHNFSITTSSNASSERGANFGPCVDNVQGRLDVVGECEATTSSIILKDVFMFEKLDELNEGASCHQCSLRATQSGPESPSTLKYVESARQDLDMERSRTAQTSCNFGSSSEVGHGKMGTCARCGKLFNTMNVDGEVDYCEECTLINEVSFVNRKIQILEETHQQDCKTTNSKPCFTSDAPHTTPDCSEDINEASLDSQLVNDKPQADCLQSCPQSQSTADTTEEMLLGQHVENLAENIRPHDNSSLGNSIDISSQQYSESDYQQTEPTSVIKCDILRDQTCDHHNEMPKYLPESICESIEFVSDTCTSDNYHKMGSVGHPNLKAENMEGAGISVLLLQKSSSNKWPVVEGRPLAATNILCSEPYYTRDSGSMLKRTIGRDSSSAASSIDQGSSRQSDIHSERLKSSNRYEFEKVQISSTVSCQSIASMSDLSISNSSVSLCPRSDALLDTGFQTDNSESSASRTMICTEELVGSCKYTLSSAIECWSAAQAIVNDESESFGDVVIQNQSTVGMAHRDNLSTNSCSSDTEMHSNIPLSLSPEEICIQKN</sequence>
<evidence type="ECO:0000313" key="2">
    <source>
        <dbReference type="EMBL" id="JAD67023.1"/>
    </source>
</evidence>
<dbReference type="AlphaFoldDB" id="A0A0A9BXT1"/>
<feature type="region of interest" description="Disordered" evidence="1">
    <location>
        <begin position="13"/>
        <end position="42"/>
    </location>
</feature>
<feature type="region of interest" description="Disordered" evidence="1">
    <location>
        <begin position="404"/>
        <end position="428"/>
    </location>
</feature>
<reference evidence="2" key="1">
    <citation type="submission" date="2014-09" db="EMBL/GenBank/DDBJ databases">
        <authorList>
            <person name="Magalhaes I.L.F."/>
            <person name="Oliveira U."/>
            <person name="Santos F.R."/>
            <person name="Vidigal T.H.D.A."/>
            <person name="Brescovit A.D."/>
            <person name="Santos A.J."/>
        </authorList>
    </citation>
    <scope>NUCLEOTIDE SEQUENCE</scope>
    <source>
        <tissue evidence="2">Shoot tissue taken approximately 20 cm above the soil surface</tissue>
    </source>
</reference>
<protein>
    <submittedName>
        <fullName evidence="2">Uncharacterized protein</fullName>
    </submittedName>
</protein>
<organism evidence="2">
    <name type="scientific">Arundo donax</name>
    <name type="common">Giant reed</name>
    <name type="synonym">Donax arundinaceus</name>
    <dbReference type="NCBI Taxonomy" id="35708"/>
    <lineage>
        <taxon>Eukaryota</taxon>
        <taxon>Viridiplantae</taxon>
        <taxon>Streptophyta</taxon>
        <taxon>Embryophyta</taxon>
        <taxon>Tracheophyta</taxon>
        <taxon>Spermatophyta</taxon>
        <taxon>Magnoliopsida</taxon>
        <taxon>Liliopsida</taxon>
        <taxon>Poales</taxon>
        <taxon>Poaceae</taxon>
        <taxon>PACMAD clade</taxon>
        <taxon>Arundinoideae</taxon>
        <taxon>Arundineae</taxon>
        <taxon>Arundo</taxon>
    </lineage>
</organism>
<feature type="region of interest" description="Disordered" evidence="1">
    <location>
        <begin position="266"/>
        <end position="290"/>
    </location>
</feature>
<accession>A0A0A9BXT1</accession>
<reference evidence="2" key="2">
    <citation type="journal article" date="2015" name="Data Brief">
        <title>Shoot transcriptome of the giant reed, Arundo donax.</title>
        <authorList>
            <person name="Barrero R.A."/>
            <person name="Guerrero F.D."/>
            <person name="Moolhuijzen P."/>
            <person name="Goolsby J.A."/>
            <person name="Tidwell J."/>
            <person name="Bellgard S.E."/>
            <person name="Bellgard M.I."/>
        </authorList>
    </citation>
    <scope>NUCLEOTIDE SEQUENCE</scope>
    <source>
        <tissue evidence="2">Shoot tissue taken approximately 20 cm above the soil surface</tissue>
    </source>
</reference>
<feature type="compositionally biased region" description="Low complexity" evidence="1">
    <location>
        <begin position="276"/>
        <end position="290"/>
    </location>
</feature>
<proteinExistence type="predicted"/>